<name>A0ABZ2YY87_9BACT</name>
<dbReference type="EMBL" id="CP150096">
    <property type="protein sequence ID" value="WZN44946.1"/>
    <property type="molecule type" value="Genomic_DNA"/>
</dbReference>
<accession>A0ABZ2YY87</accession>
<keyword evidence="3" id="KW-1185">Reference proteome</keyword>
<dbReference type="RefSeq" id="WP_341839705.1">
    <property type="nucleotide sequence ID" value="NZ_CP149792.1"/>
</dbReference>
<gene>
    <name evidence="2" type="ORF">WJU22_18785</name>
</gene>
<evidence type="ECO:0000259" key="1">
    <source>
        <dbReference type="Pfam" id="PF18299"/>
    </source>
</evidence>
<dbReference type="InterPro" id="IPR041261">
    <property type="entry name" value="R2K_2"/>
</dbReference>
<protein>
    <submittedName>
        <fullName evidence="2">ATP-grasp domain-containing protein</fullName>
    </submittedName>
</protein>
<proteinExistence type="predicted"/>
<dbReference type="Proteomes" id="UP001449657">
    <property type="component" value="Chromosome"/>
</dbReference>
<reference evidence="2 3" key="1">
    <citation type="submission" date="2024-03" db="EMBL/GenBank/DDBJ databases">
        <title>Chitinophaga caseinilytica sp. nov., a casein hydrolysing bacterium isolated from forest soil.</title>
        <authorList>
            <person name="Lee D.S."/>
            <person name="Han D.M."/>
            <person name="Baek J.H."/>
            <person name="Choi D.G."/>
            <person name="Jeon J.H."/>
            <person name="Jeon C.O."/>
        </authorList>
    </citation>
    <scope>NUCLEOTIDE SEQUENCE [LARGE SCALE GENOMIC DNA]</scope>
    <source>
        <strain evidence="2 3">KACC 19118</strain>
    </source>
</reference>
<sequence length="243" mass="27469">MKAYIQTAAQHQCSNANSYAAYDGFQQLGWETVFFRDAATIADNEPENVVVGNISDVHASLRKFNIEVPAPLDYPDSLQAFLGRKIWVSTMHAVAKETSFNVFIKPLHRSKSFTGKLISCERDLIGCYDYQSDMDILCAEPVHFLAEWRCFVRYSTILDVRRYRGDWRLHFDPAVIENALHSYHNAPKAFALDFGVTDKGETLLVEANDGYSLGAYGLPALDYAKLLSARWAELTGTRDYADF</sequence>
<dbReference type="Pfam" id="PF18299">
    <property type="entry name" value="R2K_2"/>
    <property type="match status" value="1"/>
</dbReference>
<feature type="domain" description="ATP-grasp" evidence="1">
    <location>
        <begin position="81"/>
        <end position="226"/>
    </location>
</feature>
<evidence type="ECO:0000313" key="2">
    <source>
        <dbReference type="EMBL" id="WZN44946.1"/>
    </source>
</evidence>
<organism evidence="2 3">
    <name type="scientific">Chitinophaga caseinilytica</name>
    <dbReference type="NCBI Taxonomy" id="2267521"/>
    <lineage>
        <taxon>Bacteria</taxon>
        <taxon>Pseudomonadati</taxon>
        <taxon>Bacteroidota</taxon>
        <taxon>Chitinophagia</taxon>
        <taxon>Chitinophagales</taxon>
        <taxon>Chitinophagaceae</taxon>
        <taxon>Chitinophaga</taxon>
    </lineage>
</organism>
<evidence type="ECO:0000313" key="3">
    <source>
        <dbReference type="Proteomes" id="UP001449657"/>
    </source>
</evidence>